<evidence type="ECO:0000259" key="1">
    <source>
        <dbReference type="Pfam" id="PF13456"/>
    </source>
</evidence>
<reference evidence="2 3" key="2">
    <citation type="journal article" date="2017" name="Front. Plant Sci.">
        <title>Gene Classification and Mining of Molecular Markers Useful in Red Clover (Trifolium pratense) Breeding.</title>
        <authorList>
            <person name="Istvanek J."/>
            <person name="Dluhosova J."/>
            <person name="Dluhos P."/>
            <person name="Patkova L."/>
            <person name="Nedelnik J."/>
            <person name="Repkova J."/>
        </authorList>
    </citation>
    <scope>NUCLEOTIDE SEQUENCE [LARGE SCALE GENOMIC DNA]</scope>
    <source>
        <strain evidence="3">cv. Tatra</strain>
        <tissue evidence="2">Young leaves</tissue>
    </source>
</reference>
<dbReference type="InterPro" id="IPR044730">
    <property type="entry name" value="RNase_H-like_dom_plant"/>
</dbReference>
<comment type="caution">
    <text evidence="2">The sequence shown here is derived from an EMBL/GenBank/DDBJ whole genome shotgun (WGS) entry which is preliminary data.</text>
</comment>
<evidence type="ECO:0000313" key="2">
    <source>
        <dbReference type="EMBL" id="PNX68161.1"/>
    </source>
</evidence>
<dbReference type="InterPro" id="IPR053151">
    <property type="entry name" value="RNase_H-like"/>
</dbReference>
<dbReference type="GO" id="GO:0004523">
    <property type="term" value="F:RNA-DNA hybrid ribonuclease activity"/>
    <property type="evidence" value="ECO:0007669"/>
    <property type="project" value="InterPro"/>
</dbReference>
<proteinExistence type="predicted"/>
<dbReference type="SUPFAM" id="SSF53098">
    <property type="entry name" value="Ribonuclease H-like"/>
    <property type="match status" value="1"/>
</dbReference>
<dbReference type="EMBL" id="ASHM01104308">
    <property type="protein sequence ID" value="PNX68161.1"/>
    <property type="molecule type" value="Genomic_DNA"/>
</dbReference>
<name>A0A2K3KPC9_TRIPR</name>
<dbReference type="InterPro" id="IPR002156">
    <property type="entry name" value="RNaseH_domain"/>
</dbReference>
<feature type="domain" description="RNase H type-1" evidence="1">
    <location>
        <begin position="56"/>
        <end position="111"/>
    </location>
</feature>
<protein>
    <submittedName>
        <fullName evidence="2">Ribonuclease H</fullName>
    </submittedName>
</protein>
<dbReference type="Pfam" id="PF13456">
    <property type="entry name" value="RVT_3"/>
    <property type="match status" value="1"/>
</dbReference>
<dbReference type="AlphaFoldDB" id="A0A2K3KPC9"/>
<dbReference type="CDD" id="cd06222">
    <property type="entry name" value="RNase_H_like"/>
    <property type="match status" value="1"/>
</dbReference>
<accession>A0A2K3KPC9</accession>
<dbReference type="GO" id="GO:0003676">
    <property type="term" value="F:nucleic acid binding"/>
    <property type="evidence" value="ECO:0007669"/>
    <property type="project" value="InterPro"/>
</dbReference>
<dbReference type="InterPro" id="IPR012337">
    <property type="entry name" value="RNaseH-like_sf"/>
</dbReference>
<gene>
    <name evidence="2" type="ORF">L195_g056015</name>
</gene>
<dbReference type="Proteomes" id="UP000236291">
    <property type="component" value="Unassembled WGS sequence"/>
</dbReference>
<evidence type="ECO:0000313" key="3">
    <source>
        <dbReference type="Proteomes" id="UP000236291"/>
    </source>
</evidence>
<organism evidence="2 3">
    <name type="scientific">Trifolium pratense</name>
    <name type="common">Red clover</name>
    <dbReference type="NCBI Taxonomy" id="57577"/>
    <lineage>
        <taxon>Eukaryota</taxon>
        <taxon>Viridiplantae</taxon>
        <taxon>Streptophyta</taxon>
        <taxon>Embryophyta</taxon>
        <taxon>Tracheophyta</taxon>
        <taxon>Spermatophyta</taxon>
        <taxon>Magnoliopsida</taxon>
        <taxon>eudicotyledons</taxon>
        <taxon>Gunneridae</taxon>
        <taxon>Pentapetalae</taxon>
        <taxon>rosids</taxon>
        <taxon>fabids</taxon>
        <taxon>Fabales</taxon>
        <taxon>Fabaceae</taxon>
        <taxon>Papilionoideae</taxon>
        <taxon>50 kb inversion clade</taxon>
        <taxon>NPAAA clade</taxon>
        <taxon>Hologalegina</taxon>
        <taxon>IRL clade</taxon>
        <taxon>Trifolieae</taxon>
        <taxon>Trifolium</taxon>
    </lineage>
</organism>
<sequence>MNIILNSLSGAFEICKRGWSPQFKLRLGSELILLIKAYNIIEVLWHPPLVGWVKCNTDGATHGSPDPSACGGLFRNCHGVHLGSFADFLGQSYAFVVELSGVMCAIEAAFDRV</sequence>
<dbReference type="PANTHER" id="PTHR47723">
    <property type="entry name" value="OS05G0353850 PROTEIN"/>
    <property type="match status" value="1"/>
</dbReference>
<dbReference type="PANTHER" id="PTHR47723:SF23">
    <property type="entry name" value="REVERSE TRANSCRIPTASE-LIKE PROTEIN"/>
    <property type="match status" value="1"/>
</dbReference>
<dbReference type="Gene3D" id="3.30.420.10">
    <property type="entry name" value="Ribonuclease H-like superfamily/Ribonuclease H"/>
    <property type="match status" value="1"/>
</dbReference>
<dbReference type="InterPro" id="IPR036397">
    <property type="entry name" value="RNaseH_sf"/>
</dbReference>
<reference evidence="2 3" key="1">
    <citation type="journal article" date="2014" name="Am. J. Bot.">
        <title>Genome assembly and annotation for red clover (Trifolium pratense; Fabaceae).</title>
        <authorList>
            <person name="Istvanek J."/>
            <person name="Jaros M."/>
            <person name="Krenek A."/>
            <person name="Repkova J."/>
        </authorList>
    </citation>
    <scope>NUCLEOTIDE SEQUENCE [LARGE SCALE GENOMIC DNA]</scope>
    <source>
        <strain evidence="3">cv. Tatra</strain>
        <tissue evidence="2">Young leaves</tissue>
    </source>
</reference>